<comment type="caution">
    <text evidence="3">The sequence shown here is derived from an EMBL/GenBank/DDBJ whole genome shotgun (WGS) entry which is preliminary data.</text>
</comment>
<dbReference type="AlphaFoldDB" id="A0AAD9MUX7"/>
<dbReference type="Pfam" id="PF00071">
    <property type="entry name" value="Ras"/>
    <property type="match status" value="1"/>
</dbReference>
<dbReference type="PROSITE" id="PS51421">
    <property type="entry name" value="RAS"/>
    <property type="match status" value="1"/>
</dbReference>
<dbReference type="GO" id="GO:0005525">
    <property type="term" value="F:GTP binding"/>
    <property type="evidence" value="ECO:0007669"/>
    <property type="project" value="UniProtKB-KW"/>
</dbReference>
<accession>A0AAD9MUX7</accession>
<evidence type="ECO:0000256" key="2">
    <source>
        <dbReference type="ARBA" id="ARBA00023134"/>
    </source>
</evidence>
<keyword evidence="1" id="KW-0547">Nucleotide-binding</keyword>
<dbReference type="NCBIfam" id="TIGR00231">
    <property type="entry name" value="small_GTP"/>
    <property type="match status" value="1"/>
</dbReference>
<evidence type="ECO:0000313" key="3">
    <source>
        <dbReference type="EMBL" id="KAK2146722.1"/>
    </source>
</evidence>
<dbReference type="PROSITE" id="PS51419">
    <property type="entry name" value="RAB"/>
    <property type="match status" value="1"/>
</dbReference>
<evidence type="ECO:0000256" key="1">
    <source>
        <dbReference type="ARBA" id="ARBA00022741"/>
    </source>
</evidence>
<dbReference type="SMART" id="SM00175">
    <property type="entry name" value="RAB"/>
    <property type="match status" value="1"/>
</dbReference>
<dbReference type="InterPro" id="IPR005225">
    <property type="entry name" value="Small_GTP-bd"/>
</dbReference>
<dbReference type="FunFam" id="3.40.50.300:FF:001447">
    <property type="entry name" value="Ras-related protein Rab-1B"/>
    <property type="match status" value="1"/>
</dbReference>
<name>A0AAD9MUX7_9ANNE</name>
<dbReference type="Proteomes" id="UP001208570">
    <property type="component" value="Unassembled WGS sequence"/>
</dbReference>
<dbReference type="InterPro" id="IPR001806">
    <property type="entry name" value="Small_GTPase"/>
</dbReference>
<gene>
    <name evidence="3" type="ORF">LSH36_586g01015</name>
</gene>
<reference evidence="3" key="1">
    <citation type="journal article" date="2023" name="Mol. Biol. Evol.">
        <title>Third-Generation Sequencing Reveals the Adaptive Role of the Epigenome in Three Deep-Sea Polychaetes.</title>
        <authorList>
            <person name="Perez M."/>
            <person name="Aroh O."/>
            <person name="Sun Y."/>
            <person name="Lan Y."/>
            <person name="Juniper S.K."/>
            <person name="Young C.R."/>
            <person name="Angers B."/>
            <person name="Qian P.Y."/>
        </authorList>
    </citation>
    <scope>NUCLEOTIDE SEQUENCE</scope>
    <source>
        <strain evidence="3">P08H-3</strain>
    </source>
</reference>
<dbReference type="InterPro" id="IPR050227">
    <property type="entry name" value="Rab"/>
</dbReference>
<feature type="non-terminal residue" evidence="3">
    <location>
        <position position="129"/>
    </location>
</feature>
<evidence type="ECO:0000313" key="4">
    <source>
        <dbReference type="Proteomes" id="UP001208570"/>
    </source>
</evidence>
<dbReference type="InterPro" id="IPR027417">
    <property type="entry name" value="P-loop_NTPase"/>
</dbReference>
<evidence type="ECO:0008006" key="5">
    <source>
        <dbReference type="Google" id="ProtNLM"/>
    </source>
</evidence>
<keyword evidence="4" id="KW-1185">Reference proteome</keyword>
<dbReference type="Gene3D" id="3.40.50.300">
    <property type="entry name" value="P-loop containing nucleotide triphosphate hydrolases"/>
    <property type="match status" value="1"/>
</dbReference>
<keyword evidence="2" id="KW-0342">GTP-binding</keyword>
<dbReference type="EMBL" id="JAODUP010000587">
    <property type="protein sequence ID" value="KAK2146722.1"/>
    <property type="molecule type" value="Genomic_DNA"/>
</dbReference>
<dbReference type="GO" id="GO:0003924">
    <property type="term" value="F:GTPase activity"/>
    <property type="evidence" value="ECO:0007669"/>
    <property type="project" value="InterPro"/>
</dbReference>
<dbReference type="SMART" id="SM00174">
    <property type="entry name" value="RHO"/>
    <property type="match status" value="1"/>
</dbReference>
<dbReference type="PANTHER" id="PTHR47977">
    <property type="entry name" value="RAS-RELATED PROTEIN RAB"/>
    <property type="match status" value="1"/>
</dbReference>
<dbReference type="SMART" id="SM00173">
    <property type="entry name" value="RAS"/>
    <property type="match status" value="1"/>
</dbReference>
<proteinExistence type="predicted"/>
<protein>
    <recommendedName>
        <fullName evidence="5">Ras-related protein Rab-18</fullName>
    </recommendedName>
</protein>
<organism evidence="3 4">
    <name type="scientific">Paralvinella palmiformis</name>
    <dbReference type="NCBI Taxonomy" id="53620"/>
    <lineage>
        <taxon>Eukaryota</taxon>
        <taxon>Metazoa</taxon>
        <taxon>Spiralia</taxon>
        <taxon>Lophotrochozoa</taxon>
        <taxon>Annelida</taxon>
        <taxon>Polychaeta</taxon>
        <taxon>Sedentaria</taxon>
        <taxon>Canalipalpata</taxon>
        <taxon>Terebellida</taxon>
        <taxon>Terebelliformia</taxon>
        <taxon>Alvinellidae</taxon>
        <taxon>Paralvinella</taxon>
    </lineage>
</organism>
<dbReference type="PRINTS" id="PR00449">
    <property type="entry name" value="RASTRNSFRMNG"/>
</dbReference>
<dbReference type="SUPFAM" id="SSF52540">
    <property type="entry name" value="P-loop containing nucleoside triphosphate hydrolases"/>
    <property type="match status" value="1"/>
</dbReference>
<sequence>VDFKVKTIQVDGNKAKLAIWDTAGQERFRTLTPSYYRGAQGCILVYDVSSKQSFQKLDNWLGELETFATKHDIVKMLVGNKIDKERREVTRDEGLKFARKHHMLFIEASAKTREGVQCAFEELVEKVST</sequence>